<accession>A0AAD7TV29</accession>
<comment type="caution">
    <text evidence="2">The sequence shown here is derived from an EMBL/GenBank/DDBJ whole genome shotgun (WGS) entry which is preliminary data.</text>
</comment>
<feature type="region of interest" description="Disordered" evidence="1">
    <location>
        <begin position="150"/>
        <end position="169"/>
    </location>
</feature>
<dbReference type="EMBL" id="JAPEVG010000106">
    <property type="protein sequence ID" value="KAJ8482827.1"/>
    <property type="molecule type" value="Genomic_DNA"/>
</dbReference>
<evidence type="ECO:0000256" key="1">
    <source>
        <dbReference type="SAM" id="MobiDB-lite"/>
    </source>
</evidence>
<dbReference type="AlphaFoldDB" id="A0AAD7TV29"/>
<sequence length="189" mass="21770">MGIFSYILLGFILFVFLRQLPSHKLYVLTQDLQEAQSYFSAQVEEGLITGSYLDNFRARLNELQAETDSLQRLMKGVWPFSYRDFWYMFRGVTKKCYKLRDDVESVRNNIWRHSSQEKIRIDMYKNVSPSLRARSPSDYFNDASSPASPAFSPISSPSPPPTSCATTFPTPYLSPNRGFDASMKMPRAM</sequence>
<name>A0AAD7TV29_9APHY</name>
<organism evidence="2 3">
    <name type="scientific">Trametes cubensis</name>
    <dbReference type="NCBI Taxonomy" id="1111947"/>
    <lineage>
        <taxon>Eukaryota</taxon>
        <taxon>Fungi</taxon>
        <taxon>Dikarya</taxon>
        <taxon>Basidiomycota</taxon>
        <taxon>Agaricomycotina</taxon>
        <taxon>Agaricomycetes</taxon>
        <taxon>Polyporales</taxon>
        <taxon>Polyporaceae</taxon>
        <taxon>Trametes</taxon>
    </lineage>
</organism>
<protein>
    <submittedName>
        <fullName evidence="2">Uncharacterized protein</fullName>
    </submittedName>
</protein>
<proteinExistence type="predicted"/>
<gene>
    <name evidence="2" type="ORF">ONZ51_g5107</name>
</gene>
<keyword evidence="3" id="KW-1185">Reference proteome</keyword>
<evidence type="ECO:0000313" key="3">
    <source>
        <dbReference type="Proteomes" id="UP001215151"/>
    </source>
</evidence>
<evidence type="ECO:0000313" key="2">
    <source>
        <dbReference type="EMBL" id="KAJ8482827.1"/>
    </source>
</evidence>
<reference evidence="2" key="1">
    <citation type="submission" date="2022-11" db="EMBL/GenBank/DDBJ databases">
        <title>Genome Sequence of Cubamyces cubensis.</title>
        <authorList>
            <person name="Buettner E."/>
        </authorList>
    </citation>
    <scope>NUCLEOTIDE SEQUENCE</scope>
    <source>
        <strain evidence="2">MPL-01</strain>
    </source>
</reference>
<dbReference type="Proteomes" id="UP001215151">
    <property type="component" value="Unassembled WGS sequence"/>
</dbReference>